<feature type="compositionally biased region" description="Low complexity" evidence="1">
    <location>
        <begin position="237"/>
        <end position="251"/>
    </location>
</feature>
<feature type="compositionally biased region" description="Basic and acidic residues" evidence="1">
    <location>
        <begin position="23"/>
        <end position="35"/>
    </location>
</feature>
<name>A0A7S2YJ45_9STRA</name>
<proteinExistence type="predicted"/>
<feature type="region of interest" description="Disordered" evidence="1">
    <location>
        <begin position="210"/>
        <end position="251"/>
    </location>
</feature>
<gene>
    <name evidence="2" type="ORF">APAL1065_LOCUS18432</name>
</gene>
<feature type="compositionally biased region" description="Low complexity" evidence="1">
    <location>
        <begin position="213"/>
        <end position="225"/>
    </location>
</feature>
<feature type="region of interest" description="Disordered" evidence="1">
    <location>
        <begin position="1"/>
        <end position="48"/>
    </location>
</feature>
<accession>A0A7S2YJ45</accession>
<reference evidence="2" key="1">
    <citation type="submission" date="2021-01" db="EMBL/GenBank/DDBJ databases">
        <authorList>
            <person name="Corre E."/>
            <person name="Pelletier E."/>
            <person name="Niang G."/>
            <person name="Scheremetjew M."/>
            <person name="Finn R."/>
            <person name="Kale V."/>
            <person name="Holt S."/>
            <person name="Cochrane G."/>
            <person name="Meng A."/>
            <person name="Brown T."/>
            <person name="Cohen L."/>
        </authorList>
    </citation>
    <scope>NUCLEOTIDE SEQUENCE</scope>
    <source>
        <strain evidence="2">CCMP125</strain>
    </source>
</reference>
<dbReference type="AlphaFoldDB" id="A0A7S2YJ45"/>
<organism evidence="2">
    <name type="scientific">Entomoneis paludosa</name>
    <dbReference type="NCBI Taxonomy" id="265537"/>
    <lineage>
        <taxon>Eukaryota</taxon>
        <taxon>Sar</taxon>
        <taxon>Stramenopiles</taxon>
        <taxon>Ochrophyta</taxon>
        <taxon>Bacillariophyta</taxon>
        <taxon>Bacillariophyceae</taxon>
        <taxon>Bacillariophycidae</taxon>
        <taxon>Entomoneidaceae</taxon>
        <taxon>Entomoneis</taxon>
    </lineage>
</organism>
<dbReference type="EMBL" id="HBHT01027450">
    <property type="protein sequence ID" value="CAD9978526.1"/>
    <property type="molecule type" value="Transcribed_RNA"/>
</dbReference>
<evidence type="ECO:0000313" key="2">
    <source>
        <dbReference type="EMBL" id="CAD9978526.1"/>
    </source>
</evidence>
<sequence>MSADGEDATVATAAESAAPSTPKRPDLGAEKAPPKEEEEEEPTDGLFPFTTSREEYFDQRTWWMVDLSLATAGGDAALDTLPNQGATPLVKRCMRNYAWDELHARRVLASYRQFLLLKIDQKDWRATKLSPCPHVELMWKEHICDMANYYQDCLLLCQGNMVHYNPDEGEDAAAQAKRAQKTRTSLQRKFGTLYDSDLWNMGLSKEATKNVLKSAKGKGSSSMSMRAPSTMRAGARSGTSGSSNSKPSKTL</sequence>
<evidence type="ECO:0000256" key="1">
    <source>
        <dbReference type="SAM" id="MobiDB-lite"/>
    </source>
</evidence>
<feature type="compositionally biased region" description="Low complexity" evidence="1">
    <location>
        <begin position="8"/>
        <end position="21"/>
    </location>
</feature>
<protein>
    <submittedName>
        <fullName evidence="2">Uncharacterized protein</fullName>
    </submittedName>
</protein>